<accession>A0A5N6MM92</accession>
<organism evidence="1 2">
    <name type="scientific">Mikania micrantha</name>
    <name type="common">bitter vine</name>
    <dbReference type="NCBI Taxonomy" id="192012"/>
    <lineage>
        <taxon>Eukaryota</taxon>
        <taxon>Viridiplantae</taxon>
        <taxon>Streptophyta</taxon>
        <taxon>Embryophyta</taxon>
        <taxon>Tracheophyta</taxon>
        <taxon>Spermatophyta</taxon>
        <taxon>Magnoliopsida</taxon>
        <taxon>eudicotyledons</taxon>
        <taxon>Gunneridae</taxon>
        <taxon>Pentapetalae</taxon>
        <taxon>asterids</taxon>
        <taxon>campanulids</taxon>
        <taxon>Asterales</taxon>
        <taxon>Asteraceae</taxon>
        <taxon>Asteroideae</taxon>
        <taxon>Heliantheae alliance</taxon>
        <taxon>Eupatorieae</taxon>
        <taxon>Mikania</taxon>
    </lineage>
</organism>
<dbReference type="Proteomes" id="UP000326396">
    <property type="component" value="Linkage Group LG5"/>
</dbReference>
<evidence type="ECO:0000313" key="1">
    <source>
        <dbReference type="EMBL" id="KAD3641425.1"/>
    </source>
</evidence>
<dbReference type="EMBL" id="SZYD01000015">
    <property type="protein sequence ID" value="KAD3641425.1"/>
    <property type="molecule type" value="Genomic_DNA"/>
</dbReference>
<proteinExistence type="predicted"/>
<sequence length="99" mass="11412">MKSDHYKTPLEDGITITNKMMRIMADFVDDIDIEEELLNIEQTPDVNSDDAVYFDMIGDPIHDLNPADLNDQPLPYHVELVDANFFNSFEDDFDDTDVL</sequence>
<protein>
    <submittedName>
        <fullName evidence="1">Uncharacterized protein</fullName>
    </submittedName>
</protein>
<keyword evidence="2" id="KW-1185">Reference proteome</keyword>
<gene>
    <name evidence="1" type="ORF">E3N88_30649</name>
</gene>
<comment type="caution">
    <text evidence="1">The sequence shown here is derived from an EMBL/GenBank/DDBJ whole genome shotgun (WGS) entry which is preliminary data.</text>
</comment>
<reference evidence="1 2" key="1">
    <citation type="submission" date="2019-05" db="EMBL/GenBank/DDBJ databases">
        <title>Mikania micrantha, genome provides insights into the molecular mechanism of rapid growth.</title>
        <authorList>
            <person name="Liu B."/>
        </authorList>
    </citation>
    <scope>NUCLEOTIDE SEQUENCE [LARGE SCALE GENOMIC DNA]</scope>
    <source>
        <strain evidence="1">NLD-2019</strain>
        <tissue evidence="1">Leaf</tissue>
    </source>
</reference>
<name>A0A5N6MM92_9ASTR</name>
<evidence type="ECO:0000313" key="2">
    <source>
        <dbReference type="Proteomes" id="UP000326396"/>
    </source>
</evidence>
<dbReference type="AlphaFoldDB" id="A0A5N6MM92"/>